<name>A0A4P7W654_9BACT</name>
<dbReference type="KEGG" id="ddb:E7747_15565"/>
<sequence length="73" mass="8226">MTATRRTVQGFREKYRKPHGARQIFPRNPQGLALHPSERRVATFAERIDTGFISPRPLRYPPAGADAVIPGRS</sequence>
<dbReference type="EMBL" id="CP039396">
    <property type="protein sequence ID" value="QCD43546.1"/>
    <property type="molecule type" value="Genomic_DNA"/>
</dbReference>
<gene>
    <name evidence="1" type="ORF">E7747_15565</name>
</gene>
<proteinExistence type="predicted"/>
<organism evidence="1 2">
    <name type="scientific">Duncaniella dubosii</name>
    <dbReference type="NCBI Taxonomy" id="2518971"/>
    <lineage>
        <taxon>Bacteria</taxon>
        <taxon>Pseudomonadati</taxon>
        <taxon>Bacteroidota</taxon>
        <taxon>Bacteroidia</taxon>
        <taxon>Bacteroidales</taxon>
        <taxon>Muribaculaceae</taxon>
        <taxon>Duncaniella</taxon>
    </lineage>
</organism>
<evidence type="ECO:0000313" key="1">
    <source>
        <dbReference type="EMBL" id="QCD43546.1"/>
    </source>
</evidence>
<protein>
    <submittedName>
        <fullName evidence="1">Uncharacterized protein</fullName>
    </submittedName>
</protein>
<evidence type="ECO:0000313" key="2">
    <source>
        <dbReference type="Proteomes" id="UP000297149"/>
    </source>
</evidence>
<reference evidence="2" key="1">
    <citation type="submission" date="2019-02" db="EMBL/GenBank/DDBJ databases">
        <title>Isolation and identification of novel species under the genus Muribaculum.</title>
        <authorList>
            <person name="Miyake S."/>
            <person name="Ding Y."/>
            <person name="Low A."/>
            <person name="Soh M."/>
            <person name="Seedorf H."/>
        </authorList>
    </citation>
    <scope>NUCLEOTIDE SEQUENCE [LARGE SCALE GENOMIC DNA]</scope>
    <source>
        <strain evidence="2">H5</strain>
    </source>
</reference>
<accession>A0A4P7W654</accession>
<dbReference type="Proteomes" id="UP000297149">
    <property type="component" value="Chromosome"/>
</dbReference>
<keyword evidence="2" id="KW-1185">Reference proteome</keyword>
<dbReference type="AlphaFoldDB" id="A0A4P7W654"/>